<dbReference type="InterPro" id="IPR027417">
    <property type="entry name" value="P-loop_NTPase"/>
</dbReference>
<organism evidence="1 2">
    <name type="scientific">Edaphobacter modestus</name>
    <dbReference type="NCBI Taxonomy" id="388466"/>
    <lineage>
        <taxon>Bacteria</taxon>
        <taxon>Pseudomonadati</taxon>
        <taxon>Acidobacteriota</taxon>
        <taxon>Terriglobia</taxon>
        <taxon>Terriglobales</taxon>
        <taxon>Acidobacteriaceae</taxon>
        <taxon>Edaphobacter</taxon>
    </lineage>
</organism>
<dbReference type="Proteomes" id="UP000292958">
    <property type="component" value="Unassembled WGS sequence"/>
</dbReference>
<sequence>MAVVVVGGHSRNIGKTSVMEGLIRGMPWMHWTAFKVTQFGHGMCSANGEPCDCETAEHAVAVSEERDASTGTDSSRYLAAGAVRSLWVRTRMGDLAEAMPRIRKELEKAENAVIESNSILRFLRPDLYLSVLDPEVDDFKDSARLYLDRADAVLIPDGALGRPAWKGISLKLIQGTPVLAMRPPEYVTAEMLEFVQRQLQSSLNRRKKLQSI</sequence>
<dbReference type="AlphaFoldDB" id="A0A4Q7YZ16"/>
<name>A0A4Q7YZ16_9BACT</name>
<dbReference type="OrthoDB" id="114198at2"/>
<protein>
    <recommendedName>
        <fullName evidence="3">Molybdopterin-guanine dinucleotide biosynthesis protein B</fullName>
    </recommendedName>
</protein>
<accession>A0A4Q7YZ16</accession>
<proteinExistence type="predicted"/>
<evidence type="ECO:0000313" key="1">
    <source>
        <dbReference type="EMBL" id="RZU43147.1"/>
    </source>
</evidence>
<evidence type="ECO:0008006" key="3">
    <source>
        <dbReference type="Google" id="ProtNLM"/>
    </source>
</evidence>
<dbReference type="Gene3D" id="3.40.50.300">
    <property type="entry name" value="P-loop containing nucleotide triphosphate hydrolases"/>
    <property type="match status" value="1"/>
</dbReference>
<evidence type="ECO:0000313" key="2">
    <source>
        <dbReference type="Proteomes" id="UP000292958"/>
    </source>
</evidence>
<dbReference type="EMBL" id="SHKW01000001">
    <property type="protein sequence ID" value="RZU43147.1"/>
    <property type="molecule type" value="Genomic_DNA"/>
</dbReference>
<comment type="caution">
    <text evidence="1">The sequence shown here is derived from an EMBL/GenBank/DDBJ whole genome shotgun (WGS) entry which is preliminary data.</text>
</comment>
<reference evidence="1 2" key="1">
    <citation type="submission" date="2019-02" db="EMBL/GenBank/DDBJ databases">
        <title>Genomic Encyclopedia of Archaeal and Bacterial Type Strains, Phase II (KMG-II): from individual species to whole genera.</title>
        <authorList>
            <person name="Goeker M."/>
        </authorList>
    </citation>
    <scope>NUCLEOTIDE SEQUENCE [LARGE SCALE GENOMIC DNA]</scope>
    <source>
        <strain evidence="1 2">DSM 18101</strain>
    </source>
</reference>
<dbReference type="RefSeq" id="WP_130421486.1">
    <property type="nucleotide sequence ID" value="NZ_SHKW01000001.1"/>
</dbReference>
<gene>
    <name evidence="1" type="ORF">BDD14_4778</name>
</gene>
<keyword evidence="2" id="KW-1185">Reference proteome</keyword>